<feature type="chain" id="PRO_5038845490" evidence="2">
    <location>
        <begin position="20"/>
        <end position="110"/>
    </location>
</feature>
<dbReference type="Proteomes" id="UP000808349">
    <property type="component" value="Unassembled WGS sequence"/>
</dbReference>
<dbReference type="AlphaFoldDB" id="A0A9D7XJ60"/>
<feature type="compositionally biased region" description="Low complexity" evidence="1">
    <location>
        <begin position="22"/>
        <end position="44"/>
    </location>
</feature>
<keyword evidence="2" id="KW-0732">Signal</keyword>
<name>A0A9D7XJ60_9BACT</name>
<evidence type="ECO:0000313" key="3">
    <source>
        <dbReference type="EMBL" id="MBK9719368.1"/>
    </source>
</evidence>
<organism evidence="3 4">
    <name type="scientific">Candidatus Defluviibacterium haderslevense</name>
    <dbReference type="NCBI Taxonomy" id="2981993"/>
    <lineage>
        <taxon>Bacteria</taxon>
        <taxon>Pseudomonadati</taxon>
        <taxon>Bacteroidota</taxon>
        <taxon>Saprospiria</taxon>
        <taxon>Saprospirales</taxon>
        <taxon>Saprospiraceae</taxon>
        <taxon>Candidatus Defluviibacterium</taxon>
    </lineage>
</organism>
<protein>
    <submittedName>
        <fullName evidence="3">Uncharacterized protein</fullName>
    </submittedName>
</protein>
<feature type="region of interest" description="Disordered" evidence="1">
    <location>
        <begin position="22"/>
        <end position="47"/>
    </location>
</feature>
<accession>A0A9D7XJ60</accession>
<reference evidence="3 4" key="1">
    <citation type="submission" date="2020-10" db="EMBL/GenBank/DDBJ databases">
        <title>Connecting structure to function with the recovery of over 1000 high-quality activated sludge metagenome-assembled genomes encoding full-length rRNA genes using long-read sequencing.</title>
        <authorList>
            <person name="Singleton C.M."/>
            <person name="Petriglieri F."/>
            <person name="Kristensen J.M."/>
            <person name="Kirkegaard R.H."/>
            <person name="Michaelsen T.Y."/>
            <person name="Andersen M.H."/>
            <person name="Karst S.M."/>
            <person name="Dueholm M.S."/>
            <person name="Nielsen P.H."/>
            <person name="Albertsen M."/>
        </authorList>
    </citation>
    <scope>NUCLEOTIDE SEQUENCE [LARGE SCALE GENOMIC DNA]</scope>
    <source>
        <strain evidence="3">Ribe_18-Q3-R11-54_BAT3C.373</strain>
    </source>
</reference>
<evidence type="ECO:0000256" key="2">
    <source>
        <dbReference type="SAM" id="SignalP"/>
    </source>
</evidence>
<sequence>MKKFFLLLSAFCFFAAVQAQTPAATTAPATTTKATTTKATTATPADKEVAKPVEHVCTAACKTGTHVYAHGEKGHACTSACAAPKTTKKAVKPTTKPVVTDSKAAAPKAK</sequence>
<dbReference type="EMBL" id="JADKFW010000019">
    <property type="protein sequence ID" value="MBK9719368.1"/>
    <property type="molecule type" value="Genomic_DNA"/>
</dbReference>
<gene>
    <name evidence="3" type="ORF">IPO85_18015</name>
</gene>
<evidence type="ECO:0000313" key="4">
    <source>
        <dbReference type="Proteomes" id="UP000808349"/>
    </source>
</evidence>
<feature type="signal peptide" evidence="2">
    <location>
        <begin position="1"/>
        <end position="19"/>
    </location>
</feature>
<comment type="caution">
    <text evidence="3">The sequence shown here is derived from an EMBL/GenBank/DDBJ whole genome shotgun (WGS) entry which is preliminary data.</text>
</comment>
<evidence type="ECO:0000256" key="1">
    <source>
        <dbReference type="SAM" id="MobiDB-lite"/>
    </source>
</evidence>
<proteinExistence type="predicted"/>